<sequence>MLPEEIPLLLLVLFAGSCMSSKEVLVNVPERTETTYEGSSVTIPCSYKKPVDTNYTLLWFKDAIYLKYQTFDGTIVYSNTKERPQSLHYSSRVEYITDATPENKQGDWIKCDLRITDLQKTDSGKYTFRLISDTRFMSKALSLKVKDNPCKVHIEPSELKNPVRESDKLTVRCSTLGSCDLHPEWLVHTSGQKQEWTSTSSTDMIIETEEDKEGRKITKLKLSVTWKDDRRILSCRRAKSEDSFQIRNITLSVEYAPKEVKATVSSEDVKEGDSVTLSCTSRGQPDVSFSWYKKERIEKSQQMSDLKLNNVKPEDSGEYYCEAENKHGTQESNIIQIDVKYGPVGVKVQPVNIKDLKEGDELTLKCLVERGNPAVYQFMWYKNSQEQSETSETFIISKVTKEDRGSYRCQADNGIRTEISNNFTVSVKYSPRSIKIEGSTSVKVGTSLTLTCSADAEPQPHTYKWKHTPGLSPVPLSMETGQLNIEKVTIQHAGQYTCDITNTMGTGSHAVKVDVLYPPSNLSLIMQREAREFEVISIICTVQSNPVSHLTVTGPRGNLTYIQNNQRESTASAKKMTVYLNVTESDAGVYKCNAESQEGKQETKQKLIVFHAPKNVTVSVKGEQTFGSELTLTCEARADTAPSSYEWKKGFNGQLKTIEQKHEQRLHFLSLEISDSGQYACIAQNSIGKTLSPLVEMNVKYPPSNLSLIMQREAREFEVISIICTVQSNPVSHLTVTGPRGNLTYIQNNQGKSTASASNNVTVYLNVTESDAGVYKCNAESQEGKQETKQKLIVFHAPKNVTVSVKGEQTFGSELTLTCEARADTAPSSYEWKKDFNGQLKTIEQKHEQRLHFLSLEISDSGQYACIAQNSIGKTLSPLVEMNVKYVPIIKIVHNMTTLTQWNWEFPVSLTCSADAHPPAEVYNWYREEDNVTVLSEHQNFTVQPQNPGIYYCTAANAIGESRSENIMLFIGSNSPMVFYKIIFPIILLLILIVVVLFLIRRTIIKARSYQQSGTDNPLCFFPVFLSRSSTVTNLLLLGSRNDTQENLSVEGIPDSGYGRVNQSRPIPNSQDPTRPQDPDPRPKSNIHTVYAAIKLPQMKQRKQSPQQQKTGCMDNGTATSTLNYVTFDFKGQTEPEKRVPEGSAVYAMVSKNKQKMNFQSENPDYENVSSACVQNPPFPNMDGESDTSEEDEVNYSTVSCSAKSAVKEPRHKQKSSSSSSSSSDDEDRTEYSTIKT</sequence>
<feature type="domain" description="Ig-like" evidence="8">
    <location>
        <begin position="703"/>
        <end position="793"/>
    </location>
</feature>
<feature type="domain" description="Ig-like" evidence="8">
    <location>
        <begin position="798"/>
        <end position="877"/>
    </location>
</feature>
<evidence type="ECO:0000256" key="5">
    <source>
        <dbReference type="SAM" id="MobiDB-lite"/>
    </source>
</evidence>
<evidence type="ECO:0000256" key="4">
    <source>
        <dbReference type="ARBA" id="ARBA00046458"/>
    </source>
</evidence>
<feature type="chain" id="PRO_5027893755" description="B-cell receptor CD22" evidence="7">
    <location>
        <begin position="21"/>
        <end position="1237"/>
    </location>
</feature>
<organism evidence="9 10">
    <name type="scientific">Carassius auratus</name>
    <name type="common">Goldfish</name>
    <dbReference type="NCBI Taxonomy" id="7957"/>
    <lineage>
        <taxon>Eukaryota</taxon>
        <taxon>Metazoa</taxon>
        <taxon>Chordata</taxon>
        <taxon>Craniata</taxon>
        <taxon>Vertebrata</taxon>
        <taxon>Euteleostomi</taxon>
        <taxon>Actinopterygii</taxon>
        <taxon>Neopterygii</taxon>
        <taxon>Teleostei</taxon>
        <taxon>Ostariophysi</taxon>
        <taxon>Cypriniformes</taxon>
        <taxon>Cyprinidae</taxon>
        <taxon>Cyprininae</taxon>
        <taxon>Carassius</taxon>
    </lineage>
</organism>
<dbReference type="Pfam" id="PF24518">
    <property type="entry name" value="Ig_CD22"/>
    <property type="match status" value="1"/>
</dbReference>
<dbReference type="PANTHER" id="PTHR46013:SF8">
    <property type="entry name" value="B-CELL RECEPTOR CD22-RELATED"/>
    <property type="match status" value="1"/>
</dbReference>
<feature type="domain" description="Ig-like" evidence="8">
    <location>
        <begin position="519"/>
        <end position="608"/>
    </location>
</feature>
<dbReference type="PANTHER" id="PTHR46013">
    <property type="entry name" value="VASCULAR CELL ADHESION MOLECULE 1"/>
    <property type="match status" value="1"/>
</dbReference>
<dbReference type="CDD" id="cd00096">
    <property type="entry name" value="Ig"/>
    <property type="match status" value="2"/>
</dbReference>
<evidence type="ECO:0000313" key="9">
    <source>
        <dbReference type="Proteomes" id="UP000515129"/>
    </source>
</evidence>
<keyword evidence="6" id="KW-1133">Transmembrane helix</keyword>
<dbReference type="Proteomes" id="UP000515129">
    <property type="component" value="Chromosome 15"/>
</dbReference>
<dbReference type="PROSITE" id="PS50835">
    <property type="entry name" value="IG_LIKE"/>
    <property type="match status" value="9"/>
</dbReference>
<evidence type="ECO:0000256" key="3">
    <source>
        <dbReference type="ARBA" id="ARBA00045430"/>
    </source>
</evidence>
<keyword evidence="7" id="KW-0732">Signal</keyword>
<evidence type="ECO:0000256" key="7">
    <source>
        <dbReference type="SAM" id="SignalP"/>
    </source>
</evidence>
<dbReference type="Pfam" id="PF13895">
    <property type="entry name" value="Ig_2"/>
    <property type="match status" value="1"/>
</dbReference>
<feature type="domain" description="Ig-like" evidence="8">
    <location>
        <begin position="613"/>
        <end position="692"/>
    </location>
</feature>
<dbReference type="SMART" id="SM00409">
    <property type="entry name" value="IG"/>
    <property type="match status" value="8"/>
</dbReference>
<feature type="compositionally biased region" description="Acidic residues" evidence="5">
    <location>
        <begin position="1184"/>
        <end position="1194"/>
    </location>
</feature>
<protein>
    <recommendedName>
        <fullName evidence="1">B-cell receptor CD22</fullName>
    </recommendedName>
    <alternativeName>
        <fullName evidence="2">Sialic acid-binding Ig-like lectin 2</fullName>
    </alternativeName>
</protein>
<dbReference type="InterPro" id="IPR036179">
    <property type="entry name" value="Ig-like_dom_sf"/>
</dbReference>
<name>A0A6P6QZA4_CARAU</name>
<comment type="subunit">
    <text evidence="4">Predominantly monomer of isoform CD22-beta. Also found as heterodimer of isoform CD22-beta and a shorter isoform. Interacts with PTPN6/SHP-1, LYN, SYK, PIK3R1/PIK3R2 and PLCG1 upon phosphorylation. Interacts with GRB2, INPP5D and SHC1 upon phosphorylation. May form a complex with INPP5D/SHIP, GRB2 and SHC1.</text>
</comment>
<feature type="region of interest" description="Disordered" evidence="5">
    <location>
        <begin position="1161"/>
        <end position="1237"/>
    </location>
</feature>
<evidence type="ECO:0000256" key="2">
    <source>
        <dbReference type="ARBA" id="ARBA00041781"/>
    </source>
</evidence>
<evidence type="ECO:0000259" key="8">
    <source>
        <dbReference type="PROSITE" id="PS50835"/>
    </source>
</evidence>
<gene>
    <name evidence="10" type="primary">LOC113114910</name>
</gene>
<feature type="compositionally biased region" description="Polar residues" evidence="5">
    <location>
        <begin position="1161"/>
        <end position="1174"/>
    </location>
</feature>
<keyword evidence="6" id="KW-0472">Membrane</keyword>
<dbReference type="InterPro" id="IPR013783">
    <property type="entry name" value="Ig-like_fold"/>
</dbReference>
<feature type="signal peptide" evidence="7">
    <location>
        <begin position="1"/>
        <end position="20"/>
    </location>
</feature>
<dbReference type="OrthoDB" id="10039395at2759"/>
<proteinExistence type="predicted"/>
<accession>A0A6P6QZA4</accession>
<dbReference type="Pfam" id="PF13927">
    <property type="entry name" value="Ig_3"/>
    <property type="match status" value="5"/>
</dbReference>
<dbReference type="InterPro" id="IPR007110">
    <property type="entry name" value="Ig-like_dom"/>
</dbReference>
<dbReference type="AlphaFoldDB" id="A0A6P6QZA4"/>
<feature type="domain" description="Ig-like" evidence="8">
    <location>
        <begin position="431"/>
        <end position="514"/>
    </location>
</feature>
<comment type="function">
    <text evidence="3">Most highly expressed siglec (sialic acid-binding immunoglobulin-like lectin) on B-cells that plays a role in various aspects of B-cell biology including differentiation, antigen presentation, and trafficking to bone marrow. Binds to alpha 2,6-linked sialic acid residues of surface molecules such as CD22 itself, CD45 and IgM in a cis configuration. Can also bind to ligands on other cells as an adhesion molecule in a trans configuration. Acts as an inhibitory coreceptor on the surface of B-cells and inhibits B-cell receptor induced signaling, characterized by inhibition of the calcium mobilization and cellular activation. Mechanistically, the immunoreceptor tyrosine-based inhibitory motif domain is phosphorylated by the Src kinase LYN, which in turn leads to the recruitment of the protein tyrosine phosphatase 1/PTPN6, leading to the negative regulation of BCR signaling. If this negative signaling from is of sufficient strength, apoptosis of the B-cell can be induced.</text>
</comment>
<feature type="transmembrane region" description="Helical" evidence="6">
    <location>
        <begin position="978"/>
        <end position="1000"/>
    </location>
</feature>
<feature type="compositionally biased region" description="Polar residues" evidence="5">
    <location>
        <begin position="1061"/>
        <end position="1070"/>
    </location>
</feature>
<evidence type="ECO:0000313" key="10">
    <source>
        <dbReference type="RefSeq" id="XP_026137795.1"/>
    </source>
</evidence>
<dbReference type="InterPro" id="IPR056386">
    <property type="entry name" value="Ig_CD22"/>
</dbReference>
<keyword evidence="9" id="KW-1185">Reference proteome</keyword>
<dbReference type="InterPro" id="IPR003598">
    <property type="entry name" value="Ig_sub2"/>
</dbReference>
<dbReference type="SMART" id="SM00408">
    <property type="entry name" value="IGc2"/>
    <property type="match status" value="6"/>
</dbReference>
<feature type="region of interest" description="Disordered" evidence="5">
    <location>
        <begin position="1047"/>
        <end position="1116"/>
    </location>
</feature>
<reference evidence="10" key="1">
    <citation type="submission" date="2025-08" db="UniProtKB">
        <authorList>
            <consortium name="RefSeq"/>
        </authorList>
    </citation>
    <scope>IDENTIFICATION</scope>
    <source>
        <strain evidence="10">Wakin</strain>
        <tissue evidence="10">Muscle</tissue>
    </source>
</reference>
<dbReference type="RefSeq" id="XP_026137795.1">
    <property type="nucleotide sequence ID" value="XM_026282010.1"/>
</dbReference>
<evidence type="ECO:0000256" key="6">
    <source>
        <dbReference type="SAM" id="Phobius"/>
    </source>
</evidence>
<dbReference type="SUPFAM" id="SSF48726">
    <property type="entry name" value="Immunoglobulin"/>
    <property type="match status" value="9"/>
</dbReference>
<dbReference type="Gene3D" id="2.60.40.10">
    <property type="entry name" value="Immunoglobulins"/>
    <property type="match status" value="10"/>
</dbReference>
<dbReference type="GeneID" id="113114910"/>
<feature type="domain" description="Ig-like" evidence="8">
    <location>
        <begin position="7"/>
        <end position="142"/>
    </location>
</feature>
<feature type="domain" description="Ig-like" evidence="8">
    <location>
        <begin position="343"/>
        <end position="426"/>
    </location>
</feature>
<keyword evidence="6" id="KW-0812">Transmembrane</keyword>
<dbReference type="KEGG" id="caua:113114910"/>
<feature type="domain" description="Ig-like" evidence="8">
    <location>
        <begin position="888"/>
        <end position="968"/>
    </location>
</feature>
<feature type="domain" description="Ig-like" evidence="8">
    <location>
        <begin position="257"/>
        <end position="336"/>
    </location>
</feature>
<evidence type="ECO:0000256" key="1">
    <source>
        <dbReference type="ARBA" id="ARBA00040106"/>
    </source>
</evidence>
<dbReference type="InterPro" id="IPR003599">
    <property type="entry name" value="Ig_sub"/>
</dbReference>